<accession>A0A368EZN7</accession>
<protein>
    <submittedName>
        <fullName evidence="6">Trypsin Inhibitor like cysteine rich domain protein</fullName>
    </submittedName>
</protein>
<dbReference type="STRING" id="29170.A0A368EZN7"/>
<evidence type="ECO:0000259" key="5">
    <source>
        <dbReference type="Pfam" id="PF01826"/>
    </source>
</evidence>
<sequence>MELLLALLILHSLHFSKKIFQILFFTISQCSGNPTPKCGENERFYIGGNACERTCEEQEKTWCPRACYVPGDCVCLKGFYRNKNGKCVTSEECEEDFMEFITFPTA</sequence>
<evidence type="ECO:0000256" key="1">
    <source>
        <dbReference type="ARBA" id="ARBA00022690"/>
    </source>
</evidence>
<dbReference type="Gene3D" id="2.10.25.10">
    <property type="entry name" value="Laminin"/>
    <property type="match status" value="1"/>
</dbReference>
<evidence type="ECO:0000256" key="2">
    <source>
        <dbReference type="ARBA" id="ARBA00022900"/>
    </source>
</evidence>
<reference evidence="6 7" key="1">
    <citation type="submission" date="2014-10" db="EMBL/GenBank/DDBJ databases">
        <title>Draft genome of the hookworm Ancylostoma caninum.</title>
        <authorList>
            <person name="Mitreva M."/>
        </authorList>
    </citation>
    <scope>NUCLEOTIDE SEQUENCE [LARGE SCALE GENOMIC DNA]</scope>
    <source>
        <strain evidence="6 7">Baltimore</strain>
    </source>
</reference>
<organism evidence="6 7">
    <name type="scientific">Ancylostoma caninum</name>
    <name type="common">Dog hookworm</name>
    <dbReference type="NCBI Taxonomy" id="29170"/>
    <lineage>
        <taxon>Eukaryota</taxon>
        <taxon>Metazoa</taxon>
        <taxon>Ecdysozoa</taxon>
        <taxon>Nematoda</taxon>
        <taxon>Chromadorea</taxon>
        <taxon>Rhabditida</taxon>
        <taxon>Rhabditina</taxon>
        <taxon>Rhabditomorpha</taxon>
        <taxon>Strongyloidea</taxon>
        <taxon>Ancylostomatidae</taxon>
        <taxon>Ancylostomatinae</taxon>
        <taxon>Ancylostoma</taxon>
    </lineage>
</organism>
<dbReference type="GO" id="GO:0004867">
    <property type="term" value="F:serine-type endopeptidase inhibitor activity"/>
    <property type="evidence" value="ECO:0007669"/>
    <property type="project" value="UniProtKB-KW"/>
</dbReference>
<dbReference type="PANTHER" id="PTHR23259">
    <property type="entry name" value="RIDDLE"/>
    <property type="match status" value="1"/>
</dbReference>
<gene>
    <name evidence="6" type="ORF">ANCCAN_30109</name>
</gene>
<evidence type="ECO:0000313" key="7">
    <source>
        <dbReference type="Proteomes" id="UP000252519"/>
    </source>
</evidence>
<dbReference type="CDD" id="cd19941">
    <property type="entry name" value="TIL"/>
    <property type="match status" value="1"/>
</dbReference>
<feature type="chain" id="PRO_5017033514" evidence="4">
    <location>
        <begin position="33"/>
        <end position="106"/>
    </location>
</feature>
<dbReference type="PANTHER" id="PTHR23259:SF70">
    <property type="entry name" value="ACCESSORY GLAND PROTEIN ACP62F-RELATED"/>
    <property type="match status" value="1"/>
</dbReference>
<comment type="caution">
    <text evidence="6">The sequence shown here is derived from an EMBL/GenBank/DDBJ whole genome shotgun (WGS) entry which is preliminary data.</text>
</comment>
<dbReference type="Pfam" id="PF01826">
    <property type="entry name" value="TIL"/>
    <property type="match status" value="1"/>
</dbReference>
<evidence type="ECO:0000256" key="3">
    <source>
        <dbReference type="ARBA" id="ARBA00023157"/>
    </source>
</evidence>
<dbReference type="SUPFAM" id="SSF57567">
    <property type="entry name" value="Serine protease inhibitors"/>
    <property type="match status" value="1"/>
</dbReference>
<name>A0A368EZN7_ANCCA</name>
<proteinExistence type="predicted"/>
<dbReference type="OrthoDB" id="5794067at2759"/>
<dbReference type="AlphaFoldDB" id="A0A368EZN7"/>
<dbReference type="InterPro" id="IPR051368">
    <property type="entry name" value="SerProtInhib-TIL_Domain"/>
</dbReference>
<keyword evidence="1" id="KW-0646">Protease inhibitor</keyword>
<dbReference type="Proteomes" id="UP000252519">
    <property type="component" value="Unassembled WGS sequence"/>
</dbReference>
<keyword evidence="4" id="KW-0732">Signal</keyword>
<keyword evidence="7" id="KW-1185">Reference proteome</keyword>
<evidence type="ECO:0000313" key="6">
    <source>
        <dbReference type="EMBL" id="RCN24200.1"/>
    </source>
</evidence>
<dbReference type="InterPro" id="IPR002919">
    <property type="entry name" value="TIL_dom"/>
</dbReference>
<feature type="signal peptide" evidence="4">
    <location>
        <begin position="1"/>
        <end position="32"/>
    </location>
</feature>
<evidence type="ECO:0000256" key="4">
    <source>
        <dbReference type="SAM" id="SignalP"/>
    </source>
</evidence>
<keyword evidence="2" id="KW-0722">Serine protease inhibitor</keyword>
<feature type="domain" description="TIL" evidence="5">
    <location>
        <begin position="38"/>
        <end position="93"/>
    </location>
</feature>
<dbReference type="InterPro" id="IPR036084">
    <property type="entry name" value="Ser_inhib-like_sf"/>
</dbReference>
<dbReference type="EMBL" id="JOJR01022353">
    <property type="protein sequence ID" value="RCN24200.1"/>
    <property type="molecule type" value="Genomic_DNA"/>
</dbReference>
<keyword evidence="3" id="KW-1015">Disulfide bond</keyword>